<proteinExistence type="predicted"/>
<keyword evidence="3" id="KW-1185">Reference proteome</keyword>
<evidence type="ECO:0000313" key="3">
    <source>
        <dbReference type="Proteomes" id="UP000789901"/>
    </source>
</evidence>
<reference evidence="2 3" key="1">
    <citation type="submission" date="2021-06" db="EMBL/GenBank/DDBJ databases">
        <authorList>
            <person name="Kallberg Y."/>
            <person name="Tangrot J."/>
            <person name="Rosling A."/>
        </authorList>
    </citation>
    <scope>NUCLEOTIDE SEQUENCE [LARGE SCALE GENOMIC DNA]</scope>
    <source>
        <strain evidence="2 3">120-4 pot B 10/14</strain>
    </source>
</reference>
<dbReference type="EMBL" id="CAJVQB010014841">
    <property type="protein sequence ID" value="CAG8771017.1"/>
    <property type="molecule type" value="Genomic_DNA"/>
</dbReference>
<feature type="region of interest" description="Disordered" evidence="1">
    <location>
        <begin position="1"/>
        <end position="41"/>
    </location>
</feature>
<feature type="non-terminal residue" evidence="2">
    <location>
        <position position="1"/>
    </location>
</feature>
<sequence length="41" mass="4655">HQQQTMMDIDTDISNKPNTQSLEQYSTTPEATNLTQSSQNQ</sequence>
<comment type="caution">
    <text evidence="2">The sequence shown here is derived from an EMBL/GenBank/DDBJ whole genome shotgun (WGS) entry which is preliminary data.</text>
</comment>
<accession>A0ABN7VGX5</accession>
<gene>
    <name evidence="2" type="ORF">GMARGA_LOCUS18516</name>
</gene>
<evidence type="ECO:0000256" key="1">
    <source>
        <dbReference type="SAM" id="MobiDB-lite"/>
    </source>
</evidence>
<dbReference type="Proteomes" id="UP000789901">
    <property type="component" value="Unassembled WGS sequence"/>
</dbReference>
<evidence type="ECO:0000313" key="2">
    <source>
        <dbReference type="EMBL" id="CAG8771017.1"/>
    </source>
</evidence>
<organism evidence="2 3">
    <name type="scientific">Gigaspora margarita</name>
    <dbReference type="NCBI Taxonomy" id="4874"/>
    <lineage>
        <taxon>Eukaryota</taxon>
        <taxon>Fungi</taxon>
        <taxon>Fungi incertae sedis</taxon>
        <taxon>Mucoromycota</taxon>
        <taxon>Glomeromycotina</taxon>
        <taxon>Glomeromycetes</taxon>
        <taxon>Diversisporales</taxon>
        <taxon>Gigasporaceae</taxon>
        <taxon>Gigaspora</taxon>
    </lineage>
</organism>
<protein>
    <submittedName>
        <fullName evidence="2">28147_t:CDS:1</fullName>
    </submittedName>
</protein>
<name>A0ABN7VGX5_GIGMA</name>